<keyword evidence="1" id="KW-0732">Signal</keyword>
<evidence type="ECO:0000259" key="4">
    <source>
        <dbReference type="Pfam" id="PF04355"/>
    </source>
</evidence>
<proteinExistence type="predicted"/>
<dbReference type="STRING" id="619805.SAMN05660477_02736"/>
<dbReference type="Gene3D" id="3.30.1450.10">
    <property type="match status" value="1"/>
</dbReference>
<dbReference type="InterPro" id="IPR007450">
    <property type="entry name" value="BamE_dom"/>
</dbReference>
<dbReference type="RefSeq" id="WP_079667919.1">
    <property type="nucleotide sequence ID" value="NZ_FUYZ01000011.1"/>
</dbReference>
<dbReference type="EMBL" id="FUYZ01000011">
    <property type="protein sequence ID" value="SKC06293.1"/>
    <property type="molecule type" value="Genomic_DNA"/>
</dbReference>
<dbReference type="Pfam" id="PF04355">
    <property type="entry name" value="BamE"/>
    <property type="match status" value="1"/>
</dbReference>
<reference evidence="5 6" key="1">
    <citation type="submission" date="2017-02" db="EMBL/GenBank/DDBJ databases">
        <authorList>
            <person name="Peterson S.W."/>
        </authorList>
    </citation>
    <scope>NUCLEOTIDE SEQUENCE [LARGE SCALE GENOMIC DNA]</scope>
    <source>
        <strain evidence="5 6">DSM 22323</strain>
    </source>
</reference>
<keyword evidence="6" id="KW-1185">Reference proteome</keyword>
<evidence type="ECO:0000313" key="6">
    <source>
        <dbReference type="Proteomes" id="UP000191112"/>
    </source>
</evidence>
<evidence type="ECO:0000256" key="2">
    <source>
        <dbReference type="ARBA" id="ARBA00023136"/>
    </source>
</evidence>
<keyword evidence="2 3" id="KW-0472">Membrane</keyword>
<evidence type="ECO:0000256" key="3">
    <source>
        <dbReference type="SAM" id="Phobius"/>
    </source>
</evidence>
<keyword evidence="3" id="KW-0812">Transmembrane</keyword>
<dbReference type="OrthoDB" id="1453100at2"/>
<dbReference type="Proteomes" id="UP000191112">
    <property type="component" value="Unassembled WGS sequence"/>
</dbReference>
<feature type="domain" description="Outer membrane protein assembly factor BamE" evidence="4">
    <location>
        <begin position="33"/>
        <end position="96"/>
    </location>
</feature>
<evidence type="ECO:0000256" key="1">
    <source>
        <dbReference type="ARBA" id="ARBA00022729"/>
    </source>
</evidence>
<organism evidence="5 6">
    <name type="scientific">Soonwooa buanensis</name>
    <dbReference type="NCBI Taxonomy" id="619805"/>
    <lineage>
        <taxon>Bacteria</taxon>
        <taxon>Pseudomonadati</taxon>
        <taxon>Bacteroidota</taxon>
        <taxon>Flavobacteriia</taxon>
        <taxon>Flavobacteriales</taxon>
        <taxon>Weeksellaceae</taxon>
        <taxon>Chryseobacterium group</taxon>
        <taxon>Soonwooa</taxon>
    </lineage>
</organism>
<accession>A0A1T5GCV2</accession>
<dbReference type="InterPro" id="IPR037873">
    <property type="entry name" value="BamE-like"/>
</dbReference>
<gene>
    <name evidence="5" type="ORF">SAMN05660477_02736</name>
</gene>
<feature type="transmembrane region" description="Helical" evidence="3">
    <location>
        <begin position="6"/>
        <end position="29"/>
    </location>
</feature>
<keyword evidence="3" id="KW-1133">Transmembrane helix</keyword>
<evidence type="ECO:0000313" key="5">
    <source>
        <dbReference type="EMBL" id="SKC06293.1"/>
    </source>
</evidence>
<dbReference type="AlphaFoldDB" id="A0A1T5GCV2"/>
<dbReference type="GO" id="GO:0019867">
    <property type="term" value="C:outer membrane"/>
    <property type="evidence" value="ECO:0007669"/>
    <property type="project" value="InterPro"/>
</dbReference>
<sequence>MRNPLVIFFDITFLIILLFSYSPILYLVFDHRIDSEKIKKIKLGMSAKEVTSILGQPLDIKDTYLKDGKTYTYTQPIDYAMTYPMLWVHFDLENKVNCVFAKEYIFWGTDDEVIYAIDENHNYKNPDTTRLDSVFR</sequence>
<name>A0A1T5GCV2_9FLAO</name>
<protein>
    <submittedName>
        <fullName evidence="5">SmpA / OmlA family protein</fullName>
    </submittedName>
</protein>